<dbReference type="PANTHER" id="PTHR42695">
    <property type="entry name" value="GLUTAMINE AMIDOTRANSFERASE YLR126C-RELATED"/>
    <property type="match status" value="1"/>
</dbReference>
<gene>
    <name evidence="2" type="ORF">N7493_005861</name>
</gene>
<dbReference type="CDD" id="cd01741">
    <property type="entry name" value="GATase1_1"/>
    <property type="match status" value="1"/>
</dbReference>
<proteinExistence type="predicted"/>
<name>A0AAD6HL46_9EURO</name>
<dbReference type="AlphaFoldDB" id="A0AAD6HL46"/>
<dbReference type="SUPFAM" id="SSF52317">
    <property type="entry name" value="Class I glutamine amidotransferase-like"/>
    <property type="match status" value="1"/>
</dbReference>
<organism evidence="2 3">
    <name type="scientific">Penicillium malachiteum</name>
    <dbReference type="NCBI Taxonomy" id="1324776"/>
    <lineage>
        <taxon>Eukaryota</taxon>
        <taxon>Fungi</taxon>
        <taxon>Dikarya</taxon>
        <taxon>Ascomycota</taxon>
        <taxon>Pezizomycotina</taxon>
        <taxon>Eurotiomycetes</taxon>
        <taxon>Eurotiomycetidae</taxon>
        <taxon>Eurotiales</taxon>
        <taxon>Aspergillaceae</taxon>
        <taxon>Penicillium</taxon>
    </lineage>
</organism>
<protein>
    <recommendedName>
        <fullName evidence="1">Glutamine amidotransferase domain-containing protein</fullName>
    </recommendedName>
</protein>
<keyword evidence="3" id="KW-1185">Reference proteome</keyword>
<dbReference type="PANTHER" id="PTHR42695:SF5">
    <property type="entry name" value="GLUTAMINE AMIDOTRANSFERASE YLR126C-RELATED"/>
    <property type="match status" value="1"/>
</dbReference>
<evidence type="ECO:0000259" key="1">
    <source>
        <dbReference type="Pfam" id="PF00117"/>
    </source>
</evidence>
<reference evidence="2" key="1">
    <citation type="journal article" date="2023" name="IMA Fungus">
        <title>Comparative genomic study of the Penicillium genus elucidates a diverse pangenome and 15 lateral gene transfer events.</title>
        <authorList>
            <person name="Petersen C."/>
            <person name="Sorensen T."/>
            <person name="Nielsen M.R."/>
            <person name="Sondergaard T.E."/>
            <person name="Sorensen J.L."/>
            <person name="Fitzpatrick D.A."/>
            <person name="Frisvad J.C."/>
            <person name="Nielsen K.L."/>
        </authorList>
    </citation>
    <scope>NUCLEOTIDE SEQUENCE</scope>
    <source>
        <strain evidence="2">IBT 17514</strain>
    </source>
</reference>
<evidence type="ECO:0000313" key="2">
    <source>
        <dbReference type="EMBL" id="KAJ5726834.1"/>
    </source>
</evidence>
<accession>A0AAD6HL46</accession>
<dbReference type="InterPro" id="IPR029062">
    <property type="entry name" value="Class_I_gatase-like"/>
</dbReference>
<dbReference type="InterPro" id="IPR017926">
    <property type="entry name" value="GATASE"/>
</dbReference>
<dbReference type="EMBL" id="JAQJAN010000007">
    <property type="protein sequence ID" value="KAJ5726834.1"/>
    <property type="molecule type" value="Genomic_DNA"/>
</dbReference>
<reference evidence="2" key="2">
    <citation type="submission" date="2023-01" db="EMBL/GenBank/DDBJ databases">
        <authorList>
            <person name="Petersen C."/>
        </authorList>
    </citation>
    <scope>NUCLEOTIDE SEQUENCE</scope>
    <source>
        <strain evidence="2">IBT 17514</strain>
    </source>
</reference>
<dbReference type="Proteomes" id="UP001215712">
    <property type="component" value="Unassembled WGS sequence"/>
</dbReference>
<dbReference type="InterPro" id="IPR044992">
    <property type="entry name" value="ChyE-like"/>
</dbReference>
<dbReference type="PROSITE" id="PS51273">
    <property type="entry name" value="GATASE_TYPE_1"/>
    <property type="match status" value="1"/>
</dbReference>
<evidence type="ECO:0000313" key="3">
    <source>
        <dbReference type="Proteomes" id="UP001215712"/>
    </source>
</evidence>
<dbReference type="Pfam" id="PF00117">
    <property type="entry name" value="GATase"/>
    <property type="match status" value="1"/>
</dbReference>
<dbReference type="GO" id="GO:0005829">
    <property type="term" value="C:cytosol"/>
    <property type="evidence" value="ECO:0007669"/>
    <property type="project" value="TreeGrafter"/>
</dbReference>
<feature type="domain" description="Glutamine amidotransferase" evidence="1">
    <location>
        <begin position="40"/>
        <end position="193"/>
    </location>
</feature>
<comment type="caution">
    <text evidence="2">The sequence shown here is derived from an EMBL/GenBank/DDBJ whole genome shotgun (WGS) entry which is preliminary data.</text>
</comment>
<dbReference type="GO" id="GO:0005634">
    <property type="term" value="C:nucleus"/>
    <property type="evidence" value="ECO:0007669"/>
    <property type="project" value="TreeGrafter"/>
</dbReference>
<dbReference type="Gene3D" id="3.40.50.880">
    <property type="match status" value="1"/>
</dbReference>
<sequence>MSRPLRIAVLECDTPIPPVVAKQGNYGDIFEKLLTDAAGSTVNVEVSKWHVVENPVYPDPNEYDAFLLTGSKHDAFADDGWILTLTEYVKDVVKSHRKPVVGVCFGHQILARALGARVGRGEGWEVSVDEITLTETGKEVFGKDKLYLHQMHRDIVFETPEGCVNLGYSKPCAVQGLYMPNRLISIQAHPEFNEFIMTNLLEARHDSGVFNDELYRDGSSRAGKQHDGELLARRFIQFIVDAVAQV</sequence>